<protein>
    <submittedName>
        <fullName evidence="3">Peptidoglycan hydrolase-like protein with peptidoglycan-binding domain</fullName>
    </submittedName>
</protein>
<sequence>MKRESMEASAQPPFVVCGPIVRRVDPGSATVFVAVRSACTVTLTVFATGPGPDFARGATVATASRPAVRLGENLHVVAVRAAGTTLTPGTLYGYDLSFSGTAGTWASLLSPGAVAVDETAARTALTYAGDTRALGGAPAYPSFATPPNDPNQLRIFHGSCRKPHGEGTDALPILDPVIAAAGGDPKLRPHQLVLGGDQIYADDVADVLLAMIHGHDAVPAREGVPAGPARPGIADVLGMPPEQLANGSTSPPVDRLFTPGNRALTLARDAKFTSTEADSHLMSLREYVCMYLLTWSDQLWPTTYPTFEQVFPADTRILADPQGRKPGETVYDLMRAGRAYTPSAQQKKIIKRYVRWQEQAIRLKNFQRGLGAVRRQLANVATYMIADDHEVTDDWNMTKTWVTDAVVNSELGRRIVRNAMSAYVLFQAWGNTPEQYAADGTAGQSGRELLAALQGWLSAPNAADDQKLRDRLGLPTEITKVGRMARPAAAVTYHFTVTWPKFQLVALDTRTWREFSAPPEHPDAPPNPGGLLYSDQPLNEMLTGGGVLDDESVTVVAQPVALFGMPLLEQVAQPLAKGFAGRYEADNEDAWVTSDAALHKLIARLLSAAPAGPDGVRRRRVVMLGGDIHFGSAERIRYSATLPYACGPDPATPYQGVNRTEGVIAGFVSSALRNEVDKTRWLHDFGYVPFLDVLGRIDLVGWANETKKEEGKRFQAGVQVTVGADAATGWWTSGRPALSDVDGLKLLTRPPEWALNVQFLHHDEADPQVQRGGTPETVVDPAGLPRGEALAQYLAAARNLDGYLGKWGNGKEIVGVNNLGEITFDWPTGECKKATQRLWWRLPDEERAAALTTYTVDLSYGCSLLVTPPYGGYVLRYGDRDASGTTKARYDTVERPANLVTDTWVATLQADLATLGFTTTGATSGEYGVRTYWAVREFQTYARAERAAHEPEGRTDTRYSDRLEPVDVPEAERYLGPISGVADLATQVAIKHWLTKRWRCPVVVESWQVAGGTPQRLAAANVWASDEVVAADQRLYSRVVTGRPTDAGPAPTTHPELIPLGRYATWPTSAQWAGPVGEPVSELLPEALIPPLPEQTVGPSLAKLATDLTSTDTAVAERAARQLSTFKVLRAVAENNQPASAGAYFDAIVANEPTILRIGPFGWRGDGPRNAPVNLPPRPDWRTDPGQWWAYLAYLRGVDRDAYDALGGTAGISAVPGWGKDGAGLLFPDLRVLRARPALSDSTGGSGDAVESVFELYDLRGWHFVHRFALGLRAHSGVRRGMWSFARQGLHDLLTTAWDSPDPTRTPTVPDVPGADGNPRRVRIGDLFTSERSVAYLACWQSYHAHQVVALGPPNAGELAEHRGVPRAATELHRVLAVARTLGPDFSGPPTGWTDAHETALITAIGQVTVADTELTAALAALPTWPSWPTGRSYTLPVQALPAAEQTLATTRGSMRLDTSDLPRVTA</sequence>
<evidence type="ECO:0000313" key="3">
    <source>
        <dbReference type="EMBL" id="MBB4961830.1"/>
    </source>
</evidence>
<organism evidence="3 4">
    <name type="scientific">Micromonospora polyrhachis</name>
    <dbReference type="NCBI Taxonomy" id="1282883"/>
    <lineage>
        <taxon>Bacteria</taxon>
        <taxon>Bacillati</taxon>
        <taxon>Actinomycetota</taxon>
        <taxon>Actinomycetes</taxon>
        <taxon>Micromonosporales</taxon>
        <taxon>Micromonosporaceae</taxon>
        <taxon>Micromonospora</taxon>
    </lineage>
</organism>
<proteinExistence type="predicted"/>
<reference evidence="3 4" key="1">
    <citation type="submission" date="2020-08" db="EMBL/GenBank/DDBJ databases">
        <title>Sequencing the genomes of 1000 actinobacteria strains.</title>
        <authorList>
            <person name="Klenk H.-P."/>
        </authorList>
    </citation>
    <scope>NUCLEOTIDE SEQUENCE [LARGE SCALE GENOMIC DNA]</scope>
    <source>
        <strain evidence="3 4">DSM 45886</strain>
    </source>
</reference>
<accession>A0A7W7SY70</accession>
<keyword evidence="3" id="KW-0378">Hydrolase</keyword>
<dbReference type="EMBL" id="JACHJW010000001">
    <property type="protein sequence ID" value="MBB4961830.1"/>
    <property type="molecule type" value="Genomic_DNA"/>
</dbReference>
<dbReference type="InterPro" id="IPR038607">
    <property type="entry name" value="PhoD-like_sf"/>
</dbReference>
<gene>
    <name evidence="3" type="ORF">FHR38_005563</name>
</gene>
<dbReference type="Proteomes" id="UP000578819">
    <property type="component" value="Unassembled WGS sequence"/>
</dbReference>
<dbReference type="Gene3D" id="1.10.101.10">
    <property type="entry name" value="PGBD-like superfamily/PGBD"/>
    <property type="match status" value="1"/>
</dbReference>
<feature type="compositionally biased region" description="Low complexity" evidence="1">
    <location>
        <begin position="1301"/>
        <end position="1313"/>
    </location>
</feature>
<dbReference type="InterPro" id="IPR036366">
    <property type="entry name" value="PGBDSf"/>
</dbReference>
<feature type="region of interest" description="Disordered" evidence="1">
    <location>
        <begin position="1296"/>
        <end position="1317"/>
    </location>
</feature>
<dbReference type="SUPFAM" id="SSF47090">
    <property type="entry name" value="PGBD-like"/>
    <property type="match status" value="1"/>
</dbReference>
<dbReference type="PANTHER" id="PTHR37031:SF2">
    <property type="entry name" value="PHOD-LIKE PHOSPHATASE METALLOPHOSPHATASE DOMAIN-CONTAINING PROTEIN"/>
    <property type="match status" value="1"/>
</dbReference>
<evidence type="ECO:0000313" key="4">
    <source>
        <dbReference type="Proteomes" id="UP000578819"/>
    </source>
</evidence>
<keyword evidence="4" id="KW-1185">Reference proteome</keyword>
<dbReference type="GO" id="GO:0016787">
    <property type="term" value="F:hydrolase activity"/>
    <property type="evidence" value="ECO:0007669"/>
    <property type="project" value="UniProtKB-KW"/>
</dbReference>
<evidence type="ECO:0000256" key="1">
    <source>
        <dbReference type="SAM" id="MobiDB-lite"/>
    </source>
</evidence>
<evidence type="ECO:0000259" key="2">
    <source>
        <dbReference type="Pfam" id="PF01471"/>
    </source>
</evidence>
<feature type="domain" description="Peptidoglycan binding-like" evidence="2">
    <location>
        <begin position="905"/>
        <end position="941"/>
    </location>
</feature>
<comment type="caution">
    <text evidence="3">The sequence shown here is derived from an EMBL/GenBank/DDBJ whole genome shotgun (WGS) entry which is preliminary data.</text>
</comment>
<dbReference type="InterPro" id="IPR002477">
    <property type="entry name" value="Peptidoglycan-bd-like"/>
</dbReference>
<dbReference type="RefSeq" id="WP_184537623.1">
    <property type="nucleotide sequence ID" value="NZ_JACHJW010000001.1"/>
</dbReference>
<dbReference type="InterPro" id="IPR036365">
    <property type="entry name" value="PGBD-like_sf"/>
</dbReference>
<name>A0A7W7SY70_9ACTN</name>
<dbReference type="Pfam" id="PF01471">
    <property type="entry name" value="PG_binding_1"/>
    <property type="match status" value="1"/>
</dbReference>
<dbReference type="PANTHER" id="PTHR37031">
    <property type="entry name" value="METALLOPHOSPHATASE BINDING DOMAIN PROTEIN"/>
    <property type="match status" value="1"/>
</dbReference>
<dbReference type="Gene3D" id="3.60.21.70">
    <property type="entry name" value="PhoD-like phosphatase"/>
    <property type="match status" value="1"/>
</dbReference>